<dbReference type="SMART" id="SM01041">
    <property type="entry name" value="BRO1"/>
    <property type="match status" value="1"/>
</dbReference>
<dbReference type="GO" id="GO:0043328">
    <property type="term" value="P:protein transport to vacuole involved in ubiquitin-dependent protein catabolic process via the multivesicular body sorting pathway"/>
    <property type="evidence" value="ECO:0007669"/>
    <property type="project" value="TreeGrafter"/>
</dbReference>
<feature type="compositionally biased region" description="Pro residues" evidence="6">
    <location>
        <begin position="825"/>
        <end position="835"/>
    </location>
</feature>
<dbReference type="PANTHER" id="PTHR23030">
    <property type="entry name" value="PCD6 INTERACTING PROTEIN-RELATED"/>
    <property type="match status" value="1"/>
</dbReference>
<dbReference type="CDD" id="cd09237">
    <property type="entry name" value="V_ScBro1_like"/>
    <property type="match status" value="1"/>
</dbReference>
<dbReference type="STRING" id="1076935.U4LHU2"/>
<dbReference type="PANTHER" id="PTHR23030:SF30">
    <property type="entry name" value="TYROSINE-PROTEIN PHOSPHATASE NON-RECEPTOR TYPE 23"/>
    <property type="match status" value="1"/>
</dbReference>
<dbReference type="Proteomes" id="UP000018144">
    <property type="component" value="Unassembled WGS sequence"/>
</dbReference>
<dbReference type="AlphaFoldDB" id="U4LHU2"/>
<evidence type="ECO:0000259" key="7">
    <source>
        <dbReference type="PROSITE" id="PS51180"/>
    </source>
</evidence>
<dbReference type="eggNOG" id="KOG2220">
    <property type="taxonomic scope" value="Eukaryota"/>
</dbReference>
<feature type="region of interest" description="Disordered" evidence="6">
    <location>
        <begin position="783"/>
        <end position="1004"/>
    </location>
</feature>
<evidence type="ECO:0000313" key="9">
    <source>
        <dbReference type="Proteomes" id="UP000018144"/>
    </source>
</evidence>
<dbReference type="OrthoDB" id="2141925at2759"/>
<gene>
    <name evidence="8" type="ORF">PCON_02829</name>
</gene>
<dbReference type="Gene3D" id="1.20.120.560">
    <property type="entry name" value="alix/aip1 in complex with the ypdl late domain"/>
    <property type="match status" value="1"/>
</dbReference>
<dbReference type="PROSITE" id="PS51180">
    <property type="entry name" value="BRO1"/>
    <property type="match status" value="1"/>
</dbReference>
<dbReference type="GO" id="GO:0005768">
    <property type="term" value="C:endosome"/>
    <property type="evidence" value="ECO:0007669"/>
    <property type="project" value="UniProtKB-SubCell"/>
</dbReference>
<dbReference type="Pfam" id="PF03097">
    <property type="entry name" value="BRO1"/>
    <property type="match status" value="1"/>
</dbReference>
<dbReference type="InterPro" id="IPR038499">
    <property type="entry name" value="BRO1_sf"/>
</dbReference>
<dbReference type="InterPro" id="IPR025304">
    <property type="entry name" value="ALIX_V_dom"/>
</dbReference>
<dbReference type="Pfam" id="PF13949">
    <property type="entry name" value="ALIX_LYPXL_bnd"/>
    <property type="match status" value="1"/>
</dbReference>
<evidence type="ECO:0000256" key="3">
    <source>
        <dbReference type="ARBA" id="ARBA00022490"/>
    </source>
</evidence>
<feature type="compositionally biased region" description="Polar residues" evidence="6">
    <location>
        <begin position="892"/>
        <end position="903"/>
    </location>
</feature>
<evidence type="ECO:0000256" key="2">
    <source>
        <dbReference type="ARBA" id="ARBA00004496"/>
    </source>
</evidence>
<keyword evidence="3" id="KW-0963">Cytoplasm</keyword>
<dbReference type="EMBL" id="HF936373">
    <property type="protein sequence ID" value="CCX16233.1"/>
    <property type="molecule type" value="Genomic_DNA"/>
</dbReference>
<evidence type="ECO:0000313" key="8">
    <source>
        <dbReference type="EMBL" id="CCX16233.1"/>
    </source>
</evidence>
<name>U4LHU2_PYROM</name>
<dbReference type="InterPro" id="IPR004328">
    <property type="entry name" value="BRO1_dom"/>
</dbReference>
<evidence type="ECO:0000256" key="1">
    <source>
        <dbReference type="ARBA" id="ARBA00004177"/>
    </source>
</evidence>
<accession>U4LHU2</accession>
<dbReference type="OMA" id="CHAANQS"/>
<reference evidence="8 9" key="1">
    <citation type="journal article" date="2013" name="PLoS Genet.">
        <title>The genome and development-dependent transcriptomes of Pyronema confluens: a window into fungal evolution.</title>
        <authorList>
            <person name="Traeger S."/>
            <person name="Altegoer F."/>
            <person name="Freitag M."/>
            <person name="Gabaldon T."/>
            <person name="Kempken F."/>
            <person name="Kumar A."/>
            <person name="Marcet-Houben M."/>
            <person name="Poggeler S."/>
            <person name="Stajich J.E."/>
            <person name="Nowrousian M."/>
        </authorList>
    </citation>
    <scope>NUCLEOTIDE SEQUENCE [LARGE SCALE GENOMIC DNA]</scope>
    <source>
        <strain evidence="9">CBS 100304</strain>
        <tissue evidence="8">Vegetative mycelium</tissue>
    </source>
</reference>
<proteinExistence type="predicted"/>
<organism evidence="8 9">
    <name type="scientific">Pyronema omphalodes (strain CBS 100304)</name>
    <name type="common">Pyronema confluens</name>
    <dbReference type="NCBI Taxonomy" id="1076935"/>
    <lineage>
        <taxon>Eukaryota</taxon>
        <taxon>Fungi</taxon>
        <taxon>Dikarya</taxon>
        <taxon>Ascomycota</taxon>
        <taxon>Pezizomycotina</taxon>
        <taxon>Pezizomycetes</taxon>
        <taxon>Pezizales</taxon>
        <taxon>Pyronemataceae</taxon>
        <taxon>Pyronema</taxon>
    </lineage>
</organism>
<comment type="subcellular location">
    <subcellularLocation>
        <location evidence="2">Cytoplasm</location>
    </subcellularLocation>
    <subcellularLocation>
        <location evidence="1">Endosome</location>
    </subcellularLocation>
</comment>
<sequence>MQQSPTISCPLKTTTEIDWIGPLKSYIAKTYGDPEKYNEECATLNRLRQDMRGAGKDSAAGRDLLYRYYGQLELLDLRFPVEERGVRVSFTWYDAFTHKSTSQYSLAFEKASIIFNISAVHSCHAANQNRSEEFGVKTAFHSFQAAAGMFTYINENFLHAPSTDLSRDTVKTLININLAQAQEVFLEKQIADGKKSGMLAKLAAQAALLYSQAVEGLTGDSTKGVFDKTWATMCSSKQYLMESLAHYLQALADSDHQNYGLSIARLQLAEALAKESVRMAQAIPTNPSANSNLSAESGPALVQITRRHHGLTIEKLNELVKDNDYIYHQAIPSESAIPHIPKMPAAKAIPVQELYQGQDITGIIGPDIFQKIVPMSVTESASLYDEEKAKLVRAEAEKVDIANAEMVAALDYLKLPHSLKLLKNGFADGIDVADEFREWCSEMASRPEGMDVVFTGLKTSKRKIKEILEASSKSLDQEELVCEKMRGKYQDEWTQQPSSRLTQTLRADIRSYQEAIAAAVASDNQLWTQYKVMVPDMKDMVIAGQNDIELERLWNSRASAVHIENANGRGGETLLDVDDGEGGPTVMEQIEHVEDLLKKLNLIKRERAQVLKDLKDIVHNDDISNMLILNKKAIQNHENQLFMNELEKFRPHQNRLLQATHKQSALMKELTTAYGDLLQDKRIRAEQSRYEALSRQRSSIISKFKKSYQAFLDIWDGLEKAQQFYSEMTETAESLEKNVETFVSNRKSEGAMLLSSIEKEKGTEAERQQRRLREMMERVTITGGQGTVSPSSNHRPPHSQHTSPGAMSPPTTPRYPNQYPDYGAPTPPPPPPPAQQPIGASYYQGYAPPPNGQNQYVRRDSYPQVPGLPQYQAPAMMRRDSNQPLPSPGMAPNSQQYQPNHYSSCPPPQYGAQTPGGYQQHHQTQPYNPGAYIPPPPPPGPPPIQQHPAHAPHNSQQQPQQLQNRGSVGQLPQTAYRPRDSYGQPPPAPTQNKGDPWEGLAGWK</sequence>
<evidence type="ECO:0000256" key="6">
    <source>
        <dbReference type="SAM" id="MobiDB-lite"/>
    </source>
</evidence>
<feature type="compositionally biased region" description="Polar residues" evidence="6">
    <location>
        <begin position="787"/>
        <end position="805"/>
    </location>
</feature>
<evidence type="ECO:0000256" key="4">
    <source>
        <dbReference type="ARBA" id="ARBA00022753"/>
    </source>
</evidence>
<evidence type="ECO:0000256" key="5">
    <source>
        <dbReference type="ARBA" id="ARBA00041284"/>
    </source>
</evidence>
<keyword evidence="9" id="KW-1185">Reference proteome</keyword>
<feature type="domain" description="BRO1" evidence="7">
    <location>
        <begin position="5"/>
        <end position="406"/>
    </location>
</feature>
<feature type="compositionally biased region" description="Pro residues" evidence="6">
    <location>
        <begin position="932"/>
        <end position="945"/>
    </location>
</feature>
<dbReference type="Gene3D" id="1.20.140.50">
    <property type="entry name" value="alix/aip1 like domains"/>
    <property type="match status" value="1"/>
</dbReference>
<keyword evidence="4" id="KW-0967">Endosome</keyword>
<protein>
    <recommendedName>
        <fullName evidence="5">BRO domain-containing protein 1</fullName>
    </recommendedName>
</protein>
<feature type="compositionally biased region" description="Low complexity" evidence="6">
    <location>
        <begin position="946"/>
        <end position="964"/>
    </location>
</feature>
<dbReference type="CDD" id="cd09242">
    <property type="entry name" value="BRO1_ScBro1_like"/>
    <property type="match status" value="1"/>
</dbReference>
<dbReference type="Gene3D" id="1.25.40.280">
    <property type="entry name" value="alix/aip1 like domains"/>
    <property type="match status" value="1"/>
</dbReference>